<dbReference type="Pfam" id="PF08263">
    <property type="entry name" value="LRRNT_2"/>
    <property type="match status" value="1"/>
</dbReference>
<keyword evidence="11" id="KW-0325">Glycoprotein</keyword>
<dbReference type="PANTHER" id="PTHR48052:SF8">
    <property type="entry name" value="LRR RECEPTOR-LIKE SERINE_THREONINE-PROTEIN KINASE FLS2"/>
    <property type="match status" value="1"/>
</dbReference>
<dbReference type="Proteomes" id="UP000467840">
    <property type="component" value="Chromosome 3"/>
</dbReference>
<keyword evidence="12" id="KW-0547">Nucleotide-binding</keyword>
<comment type="similarity">
    <text evidence="2">Belongs to the RLP family.</text>
</comment>
<dbReference type="FunFam" id="3.80.10.10:FF:000041">
    <property type="entry name" value="LRR receptor-like serine/threonine-protein kinase ERECTA"/>
    <property type="match status" value="1"/>
</dbReference>
<keyword evidence="8 13" id="KW-1133">Transmembrane helix</keyword>
<evidence type="ECO:0000256" key="5">
    <source>
        <dbReference type="ARBA" id="ARBA00022692"/>
    </source>
</evidence>
<keyword evidence="4" id="KW-0433">Leucine-rich repeat</keyword>
<name>A0A6A6KAD2_HEVBR</name>
<dbReference type="InterPro" id="IPR017441">
    <property type="entry name" value="Protein_kinase_ATP_BS"/>
</dbReference>
<keyword evidence="17" id="KW-1185">Reference proteome</keyword>
<keyword evidence="10" id="KW-0675">Receptor</keyword>
<evidence type="ECO:0000256" key="11">
    <source>
        <dbReference type="ARBA" id="ARBA00023180"/>
    </source>
</evidence>
<feature type="transmembrane region" description="Helical" evidence="13">
    <location>
        <begin position="425"/>
        <end position="448"/>
    </location>
</feature>
<dbReference type="PANTHER" id="PTHR48052">
    <property type="entry name" value="UNNAMED PRODUCT"/>
    <property type="match status" value="1"/>
</dbReference>
<evidence type="ECO:0000256" key="1">
    <source>
        <dbReference type="ARBA" id="ARBA00004251"/>
    </source>
</evidence>
<evidence type="ECO:0000256" key="13">
    <source>
        <dbReference type="SAM" id="Phobius"/>
    </source>
</evidence>
<keyword evidence="7" id="KW-0677">Repeat</keyword>
<evidence type="ECO:0000256" key="10">
    <source>
        <dbReference type="ARBA" id="ARBA00023170"/>
    </source>
</evidence>
<keyword evidence="12" id="KW-0067">ATP-binding</keyword>
<gene>
    <name evidence="16" type="ORF">GH714_000232</name>
</gene>
<sequence>MSKLTLPFLNLFLYLLITSIPFLVISQNVDTELDILLKLKQQLGNPLSLQSWTSSSLPCSWTEISCADGKVTNLLLSNKDISVEIPATICDLTTSPFLTCPLTTSPEDFQELFSTAQSYKVLVSEFNQFNGTFPKEIGNLANLVELGLAYNGFLPSTIPVEFGKLSKLTFMWIRYANLIGPIPDSFANLSSLEHLDLAVNNLEGSIPDGFFVEEFDQLYLFRNKLSGEIPQKVEALNLVEIDLAMNNLNGSIPEDFGKLQNLKLLSLFTNQLSGELPSSLAWNLSSGSDQPTSSTALFLDGNQFSGQLPTKIISWKSLTTLNLSRNALSGQIPTVMGSLPSLSYLDLSQNHFSGKIPSELGQLKLLELNLSSNQLFGQIPDQFDNLAYYENSFLNNSNLCAVNPALNLPNCYIRPRSSKKLSSKFLAMILVLAIAIFIGAAILTLLAFRDYQRKKQKRDLATWKLTSFQKVDFTEANILASLTENNLIGSGGSGKVYRIVVNHAGEFVAAKRIWNSKAFDESSRKNLWRRFKSWAQLGTQI</sequence>
<evidence type="ECO:0000256" key="3">
    <source>
        <dbReference type="ARBA" id="ARBA00022475"/>
    </source>
</evidence>
<evidence type="ECO:0000313" key="16">
    <source>
        <dbReference type="EMBL" id="KAF2285345.1"/>
    </source>
</evidence>
<evidence type="ECO:0000256" key="7">
    <source>
        <dbReference type="ARBA" id="ARBA00022737"/>
    </source>
</evidence>
<dbReference type="PROSITE" id="PS00107">
    <property type="entry name" value="PROTEIN_KINASE_ATP"/>
    <property type="match status" value="1"/>
</dbReference>
<evidence type="ECO:0000256" key="6">
    <source>
        <dbReference type="ARBA" id="ARBA00022729"/>
    </source>
</evidence>
<evidence type="ECO:0000256" key="12">
    <source>
        <dbReference type="PROSITE-ProRule" id="PRU10141"/>
    </source>
</evidence>
<dbReference type="EMBL" id="JAAGAX010000017">
    <property type="protein sequence ID" value="KAF2285345.1"/>
    <property type="molecule type" value="Genomic_DNA"/>
</dbReference>
<evidence type="ECO:0000313" key="17">
    <source>
        <dbReference type="Proteomes" id="UP000467840"/>
    </source>
</evidence>
<evidence type="ECO:0000256" key="9">
    <source>
        <dbReference type="ARBA" id="ARBA00023136"/>
    </source>
</evidence>
<dbReference type="InterPro" id="IPR032675">
    <property type="entry name" value="LRR_dom_sf"/>
</dbReference>
<comment type="subcellular location">
    <subcellularLocation>
        <location evidence="1">Cell membrane</location>
        <topology evidence="1">Single-pass type I membrane protein</topology>
    </subcellularLocation>
</comment>
<feature type="binding site" evidence="12">
    <location>
        <position position="511"/>
    </location>
    <ligand>
        <name>ATP</name>
        <dbReference type="ChEBI" id="CHEBI:30616"/>
    </ligand>
</feature>
<evidence type="ECO:0000256" key="4">
    <source>
        <dbReference type="ARBA" id="ARBA00022614"/>
    </source>
</evidence>
<dbReference type="InterPro" id="IPR001611">
    <property type="entry name" value="Leu-rich_rpt"/>
</dbReference>
<organism evidence="16 17">
    <name type="scientific">Hevea brasiliensis</name>
    <name type="common">Para rubber tree</name>
    <name type="synonym">Siphonia brasiliensis</name>
    <dbReference type="NCBI Taxonomy" id="3981"/>
    <lineage>
        <taxon>Eukaryota</taxon>
        <taxon>Viridiplantae</taxon>
        <taxon>Streptophyta</taxon>
        <taxon>Embryophyta</taxon>
        <taxon>Tracheophyta</taxon>
        <taxon>Spermatophyta</taxon>
        <taxon>Magnoliopsida</taxon>
        <taxon>eudicotyledons</taxon>
        <taxon>Gunneridae</taxon>
        <taxon>Pentapetalae</taxon>
        <taxon>rosids</taxon>
        <taxon>fabids</taxon>
        <taxon>Malpighiales</taxon>
        <taxon>Euphorbiaceae</taxon>
        <taxon>Crotonoideae</taxon>
        <taxon>Micrandreae</taxon>
        <taxon>Hevea</taxon>
    </lineage>
</organism>
<protein>
    <recommendedName>
        <fullName evidence="15">Leucine-rich repeat-containing N-terminal plant-type domain-containing protein</fullName>
    </recommendedName>
</protein>
<keyword evidence="5 13" id="KW-0812">Transmembrane</keyword>
<dbReference type="FunFam" id="3.80.10.10:FF:000111">
    <property type="entry name" value="LRR receptor-like serine/threonine-protein kinase ERECTA"/>
    <property type="match status" value="1"/>
</dbReference>
<feature type="signal peptide" evidence="14">
    <location>
        <begin position="1"/>
        <end position="26"/>
    </location>
</feature>
<feature type="domain" description="Leucine-rich repeat-containing N-terminal plant-type" evidence="15">
    <location>
        <begin position="30"/>
        <end position="66"/>
    </location>
</feature>
<dbReference type="Pfam" id="PF13855">
    <property type="entry name" value="LRR_8"/>
    <property type="match status" value="1"/>
</dbReference>
<reference evidence="16 17" key="1">
    <citation type="journal article" date="2020" name="Mol. Plant">
        <title>The Chromosome-Based Rubber Tree Genome Provides New Insights into Spurge Genome Evolution and Rubber Biosynthesis.</title>
        <authorList>
            <person name="Liu J."/>
            <person name="Shi C."/>
            <person name="Shi C.C."/>
            <person name="Li W."/>
            <person name="Zhang Q.J."/>
            <person name="Zhang Y."/>
            <person name="Li K."/>
            <person name="Lu H.F."/>
            <person name="Shi C."/>
            <person name="Zhu S.T."/>
            <person name="Xiao Z.Y."/>
            <person name="Nan H."/>
            <person name="Yue Y."/>
            <person name="Zhu X.G."/>
            <person name="Wu Y."/>
            <person name="Hong X.N."/>
            <person name="Fan G.Y."/>
            <person name="Tong Y."/>
            <person name="Zhang D."/>
            <person name="Mao C.L."/>
            <person name="Liu Y.L."/>
            <person name="Hao S.J."/>
            <person name="Liu W.Q."/>
            <person name="Lv M.Q."/>
            <person name="Zhang H.B."/>
            <person name="Liu Y."/>
            <person name="Hu-Tang G.R."/>
            <person name="Wang J.P."/>
            <person name="Wang J.H."/>
            <person name="Sun Y.H."/>
            <person name="Ni S.B."/>
            <person name="Chen W.B."/>
            <person name="Zhang X.C."/>
            <person name="Jiao Y.N."/>
            <person name="Eichler E.E."/>
            <person name="Li G.H."/>
            <person name="Liu X."/>
            <person name="Gao L.Z."/>
        </authorList>
    </citation>
    <scope>NUCLEOTIDE SEQUENCE [LARGE SCALE GENOMIC DNA]</scope>
    <source>
        <strain evidence="17">cv. GT1</strain>
        <tissue evidence="16">Leaf</tissue>
    </source>
</reference>
<dbReference type="AlphaFoldDB" id="A0A6A6KAD2"/>
<evidence type="ECO:0000256" key="8">
    <source>
        <dbReference type="ARBA" id="ARBA00022989"/>
    </source>
</evidence>
<dbReference type="InterPro" id="IPR013210">
    <property type="entry name" value="LRR_N_plant-typ"/>
</dbReference>
<feature type="chain" id="PRO_5025535224" description="Leucine-rich repeat-containing N-terminal plant-type domain-containing protein" evidence="14">
    <location>
        <begin position="27"/>
        <end position="541"/>
    </location>
</feature>
<keyword evidence="9 13" id="KW-0472">Membrane</keyword>
<dbReference type="GO" id="GO:0005524">
    <property type="term" value="F:ATP binding"/>
    <property type="evidence" value="ECO:0007669"/>
    <property type="project" value="UniProtKB-UniRule"/>
</dbReference>
<dbReference type="SMART" id="SM00369">
    <property type="entry name" value="LRR_TYP"/>
    <property type="match status" value="4"/>
</dbReference>
<keyword evidence="3" id="KW-1003">Cell membrane</keyword>
<comment type="caution">
    <text evidence="16">The sequence shown here is derived from an EMBL/GenBank/DDBJ whole genome shotgun (WGS) entry which is preliminary data.</text>
</comment>
<keyword evidence="6 14" id="KW-0732">Signal</keyword>
<dbReference type="InterPro" id="IPR003591">
    <property type="entry name" value="Leu-rich_rpt_typical-subtyp"/>
</dbReference>
<accession>A0A6A6KAD2</accession>
<dbReference type="Gene3D" id="3.80.10.10">
    <property type="entry name" value="Ribonuclease Inhibitor"/>
    <property type="match status" value="2"/>
</dbReference>
<dbReference type="InterPro" id="IPR011009">
    <property type="entry name" value="Kinase-like_dom_sf"/>
</dbReference>
<evidence type="ECO:0000259" key="15">
    <source>
        <dbReference type="Pfam" id="PF08263"/>
    </source>
</evidence>
<dbReference type="SUPFAM" id="SSF52058">
    <property type="entry name" value="L domain-like"/>
    <property type="match status" value="1"/>
</dbReference>
<dbReference type="GO" id="GO:0005886">
    <property type="term" value="C:plasma membrane"/>
    <property type="evidence" value="ECO:0007669"/>
    <property type="project" value="UniProtKB-SubCell"/>
</dbReference>
<dbReference type="SUPFAM" id="SSF56112">
    <property type="entry name" value="Protein kinase-like (PK-like)"/>
    <property type="match status" value="1"/>
</dbReference>
<evidence type="ECO:0000256" key="2">
    <source>
        <dbReference type="ARBA" id="ARBA00009592"/>
    </source>
</evidence>
<dbReference type="Pfam" id="PF00560">
    <property type="entry name" value="LRR_1"/>
    <property type="match status" value="3"/>
</dbReference>
<proteinExistence type="inferred from homology"/>
<evidence type="ECO:0000256" key="14">
    <source>
        <dbReference type="SAM" id="SignalP"/>
    </source>
</evidence>